<evidence type="ECO:0000259" key="10">
    <source>
        <dbReference type="Pfam" id="PF01593"/>
    </source>
</evidence>
<dbReference type="PANTHER" id="PTHR43734:SF1">
    <property type="entry name" value="PHYTOENE DESATURASE"/>
    <property type="match status" value="1"/>
</dbReference>
<dbReference type="InterPro" id="IPR036188">
    <property type="entry name" value="FAD/NAD-bd_sf"/>
</dbReference>
<comment type="cofactor">
    <cofactor evidence="1">
        <name>NAD(+)</name>
        <dbReference type="ChEBI" id="CHEBI:57540"/>
    </cofactor>
</comment>
<dbReference type="OrthoDB" id="7777654at2759"/>
<dbReference type="PANTHER" id="PTHR43734">
    <property type="entry name" value="PHYTOENE DESATURASE"/>
    <property type="match status" value="1"/>
</dbReference>
<dbReference type="SUPFAM" id="SSF51905">
    <property type="entry name" value="FAD/NAD(P)-binding domain"/>
    <property type="match status" value="1"/>
</dbReference>
<evidence type="ECO:0000256" key="3">
    <source>
        <dbReference type="ARBA" id="ARBA00006046"/>
    </source>
</evidence>
<dbReference type="EMBL" id="ML732265">
    <property type="protein sequence ID" value="KAB8071728.1"/>
    <property type="molecule type" value="Genomic_DNA"/>
</dbReference>
<dbReference type="InterPro" id="IPR002937">
    <property type="entry name" value="Amino_oxidase"/>
</dbReference>
<evidence type="ECO:0000256" key="6">
    <source>
        <dbReference type="ARBA" id="ARBA00023002"/>
    </source>
</evidence>
<dbReference type="InterPro" id="IPR014105">
    <property type="entry name" value="Carotenoid/retinoid_OxRdtase"/>
</dbReference>
<dbReference type="GO" id="GO:0016117">
    <property type="term" value="P:carotenoid biosynthetic process"/>
    <property type="evidence" value="ECO:0007669"/>
    <property type="project" value="UniProtKB-KW"/>
</dbReference>
<evidence type="ECO:0000256" key="7">
    <source>
        <dbReference type="ARBA" id="ARBA00034551"/>
    </source>
</evidence>
<keyword evidence="5 8" id="KW-0125">Carotenoid biosynthesis</keyword>
<evidence type="ECO:0000256" key="1">
    <source>
        <dbReference type="ARBA" id="ARBA00001911"/>
    </source>
</evidence>
<keyword evidence="9" id="KW-1133">Transmembrane helix</keyword>
<dbReference type="Pfam" id="PF01593">
    <property type="entry name" value="Amino_oxidase"/>
    <property type="match status" value="1"/>
</dbReference>
<comment type="similarity">
    <text evidence="3 8">Belongs to the carotenoid/retinoid oxidoreductase family.</text>
</comment>
<proteinExistence type="inferred from homology"/>
<dbReference type="FunFam" id="3.50.50.60:FF:000171">
    <property type="entry name" value="zeta-carotene-forming phytoene desaturase"/>
    <property type="match status" value="1"/>
</dbReference>
<dbReference type="Gene3D" id="3.50.50.60">
    <property type="entry name" value="FAD/NAD(P)-binding domain"/>
    <property type="match status" value="2"/>
</dbReference>
<dbReference type="GO" id="GO:0016166">
    <property type="term" value="F:phytoene dehydrogenase activity"/>
    <property type="evidence" value="ECO:0007669"/>
    <property type="project" value="UniProtKB-ARBA"/>
</dbReference>
<reference evidence="11 12" key="1">
    <citation type="submission" date="2019-04" db="EMBL/GenBank/DDBJ databases">
        <title>Friends and foes A comparative genomics study of 23 Aspergillus species from section Flavi.</title>
        <authorList>
            <consortium name="DOE Joint Genome Institute"/>
            <person name="Kjaerbolling I."/>
            <person name="Vesth T."/>
            <person name="Frisvad J.C."/>
            <person name="Nybo J.L."/>
            <person name="Theobald S."/>
            <person name="Kildgaard S."/>
            <person name="Isbrandt T."/>
            <person name="Kuo A."/>
            <person name="Sato A."/>
            <person name="Lyhne E.K."/>
            <person name="Kogle M.E."/>
            <person name="Wiebenga A."/>
            <person name="Kun R.S."/>
            <person name="Lubbers R.J."/>
            <person name="Makela M.R."/>
            <person name="Barry K."/>
            <person name="Chovatia M."/>
            <person name="Clum A."/>
            <person name="Daum C."/>
            <person name="Haridas S."/>
            <person name="He G."/>
            <person name="LaButti K."/>
            <person name="Lipzen A."/>
            <person name="Mondo S."/>
            <person name="Riley R."/>
            <person name="Salamov A."/>
            <person name="Simmons B.A."/>
            <person name="Magnuson J.K."/>
            <person name="Henrissat B."/>
            <person name="Mortensen U.H."/>
            <person name="Larsen T.O."/>
            <person name="Devries R.P."/>
            <person name="Grigoriev I.V."/>
            <person name="Machida M."/>
            <person name="Baker S.E."/>
            <person name="Andersen M.R."/>
        </authorList>
    </citation>
    <scope>NUCLEOTIDE SEQUENCE [LARGE SCALE GENOMIC DNA]</scope>
    <source>
        <strain evidence="11 12">CBS 151.66</strain>
    </source>
</reference>
<keyword evidence="6 8" id="KW-0560">Oxidoreductase</keyword>
<feature type="transmembrane region" description="Helical" evidence="9">
    <location>
        <begin position="518"/>
        <end position="536"/>
    </location>
</feature>
<keyword evidence="9" id="KW-0472">Membrane</keyword>
<evidence type="ECO:0000256" key="8">
    <source>
        <dbReference type="RuleBase" id="RU362075"/>
    </source>
</evidence>
<gene>
    <name evidence="11" type="ORF">BDV29DRAFT_159225</name>
</gene>
<sequence>MATVIVVGAGAGGIATAARLAQQGFQVKVVEKHSFVGGRCSIISKDGYACIDIPHPRFDQGPSLLLMREIFEETFQDLGTSLEQENVNLVKCEPNYCVWFADKEIIELSTDLSRLKVQIERHEGPNGFPRFCAFLNEAGTHYNLSLSHVLRRNFPHLLSMLRLDVLKSLIPMHPWTSTYSRVARYLYSEKMRRAWTFGSMYLGMSPYRAPGTYSLLQYIETVDGIWYPKGGFQTVLKALADIGQQSGVEYLLNTPTESIILDDSGRIAKGIRLESGEELHADLIVINADLVYAYNELLPQNRRSRNLKNRPASCSSISFFWAFDEKLPQLRAHNIFLAEQYRESFDAIFEDHRIPDEPSFYVNVPSKLDPTAAPSDKEAVVVLVPVGHLDPGNRERLDEHRWDTLVAETREIVLDTIEARTRIRGLRSRLVHEMVETPLTWEKKFNLNRGAILGLSHSFFNVLSFRPRTKHPDIERLYFVGASTHPGTGVPVCLAGSKLVTEEIVQGWNKGVERRSQIGLILAVLMALLVLLISLLRK</sequence>
<evidence type="ECO:0000313" key="12">
    <source>
        <dbReference type="Proteomes" id="UP000326565"/>
    </source>
</evidence>
<dbReference type="Proteomes" id="UP000326565">
    <property type="component" value="Unassembled WGS sequence"/>
</dbReference>
<organism evidence="11 12">
    <name type="scientific">Aspergillus leporis</name>
    <dbReference type="NCBI Taxonomy" id="41062"/>
    <lineage>
        <taxon>Eukaryota</taxon>
        <taxon>Fungi</taxon>
        <taxon>Dikarya</taxon>
        <taxon>Ascomycota</taxon>
        <taxon>Pezizomycotina</taxon>
        <taxon>Eurotiomycetes</taxon>
        <taxon>Eurotiomycetidae</taxon>
        <taxon>Eurotiales</taxon>
        <taxon>Aspergillaceae</taxon>
        <taxon>Aspergillus</taxon>
        <taxon>Aspergillus subgen. Circumdati</taxon>
    </lineage>
</organism>
<keyword evidence="12" id="KW-1185">Reference proteome</keyword>
<evidence type="ECO:0000256" key="2">
    <source>
        <dbReference type="ARBA" id="ARBA00004829"/>
    </source>
</evidence>
<evidence type="ECO:0000256" key="9">
    <source>
        <dbReference type="SAM" id="Phobius"/>
    </source>
</evidence>
<comment type="pathway">
    <text evidence="2 8">Carotenoid biosynthesis.</text>
</comment>
<evidence type="ECO:0000256" key="5">
    <source>
        <dbReference type="ARBA" id="ARBA00022746"/>
    </source>
</evidence>
<protein>
    <recommendedName>
        <fullName evidence="4">Phytoene desaturase</fullName>
    </recommendedName>
    <alternativeName>
        <fullName evidence="7">Phytoene desaturase (3,4-didehydrolycopene-forming)</fullName>
    </alternativeName>
</protein>
<feature type="domain" description="Amine oxidase" evidence="10">
    <location>
        <begin position="12"/>
        <end position="495"/>
    </location>
</feature>
<evidence type="ECO:0000313" key="11">
    <source>
        <dbReference type="EMBL" id="KAB8071728.1"/>
    </source>
</evidence>
<name>A0A5N5WT24_9EURO</name>
<evidence type="ECO:0000256" key="4">
    <source>
        <dbReference type="ARBA" id="ARBA00013293"/>
    </source>
</evidence>
<dbReference type="AlphaFoldDB" id="A0A5N5WT24"/>
<accession>A0A5N5WT24</accession>
<dbReference type="NCBIfam" id="TIGR02734">
    <property type="entry name" value="crtI_fam"/>
    <property type="match status" value="1"/>
</dbReference>
<keyword evidence="9" id="KW-0812">Transmembrane</keyword>